<dbReference type="GO" id="GO:0030992">
    <property type="term" value="C:intraciliary transport particle B"/>
    <property type="evidence" value="ECO:0000318"/>
    <property type="project" value="GO_Central"/>
</dbReference>
<dbReference type="GO" id="GO:0048487">
    <property type="term" value="F:beta-tubulin binding"/>
    <property type="evidence" value="ECO:0000318"/>
    <property type="project" value="GO_Central"/>
</dbReference>
<name>A0A9J7NDB1_BRAFL</name>
<reference evidence="3" key="1">
    <citation type="journal article" date="2020" name="Nat. Ecol. Evol.">
        <title>Deeply conserved synteny resolves early events in vertebrate evolution.</title>
        <authorList>
            <person name="Simakov O."/>
            <person name="Marletaz F."/>
            <person name="Yue J.X."/>
            <person name="O'Connell B."/>
            <person name="Jenkins J."/>
            <person name="Brandt A."/>
            <person name="Calef R."/>
            <person name="Tung C.H."/>
            <person name="Huang T.K."/>
            <person name="Schmutz J."/>
            <person name="Satoh N."/>
            <person name="Yu J.K."/>
            <person name="Putnam N.H."/>
            <person name="Green R.E."/>
            <person name="Rokhsar D.S."/>
        </authorList>
    </citation>
    <scope>NUCLEOTIDE SEQUENCE [LARGE SCALE GENOMIC DNA]</scope>
    <source>
        <strain evidence="3">S238N-H82</strain>
    </source>
</reference>
<sequence length="641" mass="74024">MDYSKSHHPLRTFLCRKQKRSKSSSLFSTSRSSLRFGAICYCRADFRPPTSSGRRPGSRAGGTARQPTAMSRAPPTAMRLGTGAPGTARPGTRGGAAGGSVLGSQVRVVDRPMTQQGLGGMKTGAKGPQRQVQDRSFWLGQLRSKIQELQAEVTRLTREKENLEQENSSYLSYEKRAETLASELRGLQGELADYNMLVDKINTDTEMEEVMEDYNMLKVQNDREEKNMDTIFTERRQKEEQLRQLELEIEQQRRLTDSLVEGMSPDKKGLYNQLKKANLTLLEDLERQQQELDSLNMKKENLEDELSTSTIKQEAVRLYEQLHELEAKRDNLMAEDQAKGSPAEEREKLLKQVKEDNQEIASMDRQTTEIREKINALQEEIRQLDMDLEEHQGERNLKYKELKKREETMDEFLNSFEQTKGSELETKGQLEGNIVALLEASSRKITRARHLPGVTQQQLRTLQDDLNFKETEMEKSKATAANLAEESQKLQMDLAKVEQLETKITTELESLKQKIQQMNEELSTYEDLDKLKQHHEEKKRKLQEDKVLLMKRRDMFKTGMSELSAQYDQLKAQLSDNETHTQLSNLQRKWQHHEQNNFVMKEFIATKTMESDFRPTMQKVTKTVEEYNKMLQDQLSGRPVA</sequence>
<dbReference type="OrthoDB" id="444379at2759"/>
<keyword evidence="3" id="KW-1185">Reference proteome</keyword>
<dbReference type="KEGG" id="bfo:118431889"/>
<evidence type="ECO:0000256" key="1">
    <source>
        <dbReference type="SAM" id="Coils"/>
    </source>
</evidence>
<dbReference type="RefSeq" id="XP_035699200.1">
    <property type="nucleotide sequence ID" value="XM_035843307.1"/>
</dbReference>
<gene>
    <name evidence="4" type="primary">LOC118431889</name>
</gene>
<dbReference type="InterPro" id="IPR029602">
    <property type="entry name" value="IFT74"/>
</dbReference>
<dbReference type="GO" id="GO:0035735">
    <property type="term" value="P:intraciliary transport involved in cilium assembly"/>
    <property type="evidence" value="ECO:0000318"/>
    <property type="project" value="GO_Central"/>
</dbReference>
<dbReference type="PANTHER" id="PTHR31432">
    <property type="entry name" value="INTRAFLAGELLAR TRANSPORT PROTEIN 74 HOMOLOG"/>
    <property type="match status" value="1"/>
</dbReference>
<dbReference type="OMA" id="RYWEELM"/>
<organism evidence="3 4">
    <name type="scientific">Branchiostoma floridae</name>
    <name type="common">Florida lancelet</name>
    <name type="synonym">Amphioxus</name>
    <dbReference type="NCBI Taxonomy" id="7739"/>
    <lineage>
        <taxon>Eukaryota</taxon>
        <taxon>Metazoa</taxon>
        <taxon>Chordata</taxon>
        <taxon>Cephalochordata</taxon>
        <taxon>Leptocardii</taxon>
        <taxon>Amphioxiformes</taxon>
        <taxon>Branchiostomatidae</taxon>
        <taxon>Branchiostoma</taxon>
    </lineage>
</organism>
<evidence type="ECO:0000313" key="4">
    <source>
        <dbReference type="RefSeq" id="XP_035699200.1"/>
    </source>
</evidence>
<dbReference type="GeneID" id="118431889"/>
<feature type="compositionally biased region" description="Low complexity" evidence="2">
    <location>
        <begin position="81"/>
        <end position="91"/>
    </location>
</feature>
<accession>A0A9J7NDB1</accession>
<reference evidence="4" key="2">
    <citation type="submission" date="2025-08" db="UniProtKB">
        <authorList>
            <consortium name="RefSeq"/>
        </authorList>
    </citation>
    <scope>IDENTIFICATION</scope>
    <source>
        <strain evidence="4">S238N-H82</strain>
        <tissue evidence="4">Testes</tissue>
    </source>
</reference>
<feature type="region of interest" description="Disordered" evidence="2">
    <location>
        <begin position="47"/>
        <end position="100"/>
    </location>
</feature>
<feature type="coiled-coil region" evidence="1">
    <location>
        <begin position="139"/>
        <end position="394"/>
    </location>
</feature>
<evidence type="ECO:0000256" key="2">
    <source>
        <dbReference type="SAM" id="MobiDB-lite"/>
    </source>
</evidence>
<feature type="coiled-coil region" evidence="1">
    <location>
        <begin position="459"/>
        <end position="580"/>
    </location>
</feature>
<dbReference type="AlphaFoldDB" id="A0A9J7NDB1"/>
<protein>
    <submittedName>
        <fullName evidence="4">Intraflagellar transport protein 74 homolog isoform X1</fullName>
    </submittedName>
</protein>
<proteinExistence type="predicted"/>
<dbReference type="Proteomes" id="UP000001554">
    <property type="component" value="Chromosome 15"/>
</dbReference>
<keyword evidence="1" id="KW-0175">Coiled coil</keyword>
<dbReference type="PANTHER" id="PTHR31432:SF0">
    <property type="entry name" value="INTRAFLAGELLAR TRANSPORT PROTEIN 74 HOMOLOG"/>
    <property type="match status" value="1"/>
</dbReference>
<evidence type="ECO:0000313" key="3">
    <source>
        <dbReference type="Proteomes" id="UP000001554"/>
    </source>
</evidence>
<dbReference type="GO" id="GO:0005929">
    <property type="term" value="C:cilium"/>
    <property type="evidence" value="ECO:0000318"/>
    <property type="project" value="GO_Central"/>
</dbReference>